<organism evidence="2">
    <name type="scientific">marine sediment metagenome</name>
    <dbReference type="NCBI Taxonomy" id="412755"/>
    <lineage>
        <taxon>unclassified sequences</taxon>
        <taxon>metagenomes</taxon>
        <taxon>ecological metagenomes</taxon>
    </lineage>
</organism>
<name>X1LW12_9ZZZZ</name>
<feature type="non-terminal residue" evidence="2">
    <location>
        <position position="1"/>
    </location>
</feature>
<dbReference type="Pfam" id="PF13229">
    <property type="entry name" value="Beta_helix"/>
    <property type="match status" value="1"/>
</dbReference>
<proteinExistence type="predicted"/>
<protein>
    <recommendedName>
        <fullName evidence="1">Right handed beta helix domain-containing protein</fullName>
    </recommendedName>
</protein>
<comment type="caution">
    <text evidence="2">The sequence shown here is derived from an EMBL/GenBank/DDBJ whole genome shotgun (WGS) entry which is preliminary data.</text>
</comment>
<accession>X1LW12</accession>
<evidence type="ECO:0000259" key="1">
    <source>
        <dbReference type="Pfam" id="PF13229"/>
    </source>
</evidence>
<sequence>VENHEFKNCEVWLTGDGIEISKCLFENSSVFAAEINNAVFNRVIFQNLNQYERTALSINDSQAIVVRNSMFVGNYIGLGIHSSSIEIVDNRFEGNNGHNALVIGEGSSAVVKGNYFYGSFPHAVLIMNREEAPEAKVIISGNIIDQTGEDAIDFEDYRNAVLLARHLTRDLLFQLALF</sequence>
<gene>
    <name evidence="2" type="ORF">S06H3_23713</name>
</gene>
<reference evidence="2" key="1">
    <citation type="journal article" date="2014" name="Front. Microbiol.">
        <title>High frequency of phylogenetically diverse reductive dehalogenase-homologous genes in deep subseafloor sedimentary metagenomes.</title>
        <authorList>
            <person name="Kawai M."/>
            <person name="Futagami T."/>
            <person name="Toyoda A."/>
            <person name="Takaki Y."/>
            <person name="Nishi S."/>
            <person name="Hori S."/>
            <person name="Arai W."/>
            <person name="Tsubouchi T."/>
            <person name="Morono Y."/>
            <person name="Uchiyama I."/>
            <person name="Ito T."/>
            <person name="Fujiyama A."/>
            <person name="Inagaki F."/>
            <person name="Takami H."/>
        </authorList>
    </citation>
    <scope>NUCLEOTIDE SEQUENCE</scope>
    <source>
        <strain evidence="2">Expedition CK06-06</strain>
    </source>
</reference>
<dbReference type="InterPro" id="IPR039448">
    <property type="entry name" value="Beta_helix"/>
</dbReference>
<dbReference type="InterPro" id="IPR012334">
    <property type="entry name" value="Pectin_lyas_fold"/>
</dbReference>
<feature type="non-terminal residue" evidence="2">
    <location>
        <position position="178"/>
    </location>
</feature>
<dbReference type="SUPFAM" id="SSF51126">
    <property type="entry name" value="Pectin lyase-like"/>
    <property type="match status" value="1"/>
</dbReference>
<dbReference type="AlphaFoldDB" id="X1LW12"/>
<feature type="domain" description="Right handed beta helix" evidence="1">
    <location>
        <begin position="40"/>
        <end position="158"/>
    </location>
</feature>
<dbReference type="InterPro" id="IPR011050">
    <property type="entry name" value="Pectin_lyase_fold/virulence"/>
</dbReference>
<dbReference type="EMBL" id="BARV01012959">
    <property type="protein sequence ID" value="GAI09956.1"/>
    <property type="molecule type" value="Genomic_DNA"/>
</dbReference>
<evidence type="ECO:0000313" key="2">
    <source>
        <dbReference type="EMBL" id="GAI09956.1"/>
    </source>
</evidence>
<dbReference type="Gene3D" id="2.160.20.10">
    <property type="entry name" value="Single-stranded right-handed beta-helix, Pectin lyase-like"/>
    <property type="match status" value="1"/>
</dbReference>